<feature type="compositionally biased region" description="Basic and acidic residues" evidence="1">
    <location>
        <begin position="67"/>
        <end position="80"/>
    </location>
</feature>
<organism evidence="2 3">
    <name type="scientific">Linum trigynum</name>
    <dbReference type="NCBI Taxonomy" id="586398"/>
    <lineage>
        <taxon>Eukaryota</taxon>
        <taxon>Viridiplantae</taxon>
        <taxon>Streptophyta</taxon>
        <taxon>Embryophyta</taxon>
        <taxon>Tracheophyta</taxon>
        <taxon>Spermatophyta</taxon>
        <taxon>Magnoliopsida</taxon>
        <taxon>eudicotyledons</taxon>
        <taxon>Gunneridae</taxon>
        <taxon>Pentapetalae</taxon>
        <taxon>rosids</taxon>
        <taxon>fabids</taxon>
        <taxon>Malpighiales</taxon>
        <taxon>Linaceae</taxon>
        <taxon>Linum</taxon>
    </lineage>
</organism>
<dbReference type="Proteomes" id="UP001497516">
    <property type="component" value="Chromosome 4"/>
</dbReference>
<feature type="region of interest" description="Disordered" evidence="1">
    <location>
        <begin position="35"/>
        <end position="104"/>
    </location>
</feature>
<evidence type="ECO:0000313" key="3">
    <source>
        <dbReference type="Proteomes" id="UP001497516"/>
    </source>
</evidence>
<dbReference type="EMBL" id="OZ034817">
    <property type="protein sequence ID" value="CAL1380943.1"/>
    <property type="molecule type" value="Genomic_DNA"/>
</dbReference>
<reference evidence="2 3" key="1">
    <citation type="submission" date="2024-04" db="EMBL/GenBank/DDBJ databases">
        <authorList>
            <person name="Fracassetti M."/>
        </authorList>
    </citation>
    <scope>NUCLEOTIDE SEQUENCE [LARGE SCALE GENOMIC DNA]</scope>
</reference>
<accession>A0AAV2E4T4</accession>
<dbReference type="AlphaFoldDB" id="A0AAV2E4T4"/>
<gene>
    <name evidence="2" type="ORF">LTRI10_LOCUS22356</name>
</gene>
<keyword evidence="3" id="KW-1185">Reference proteome</keyword>
<feature type="compositionally biased region" description="Basic and acidic residues" evidence="1">
    <location>
        <begin position="42"/>
        <end position="57"/>
    </location>
</feature>
<evidence type="ECO:0000256" key="1">
    <source>
        <dbReference type="SAM" id="MobiDB-lite"/>
    </source>
</evidence>
<evidence type="ECO:0000313" key="2">
    <source>
        <dbReference type="EMBL" id="CAL1380943.1"/>
    </source>
</evidence>
<proteinExistence type="predicted"/>
<protein>
    <submittedName>
        <fullName evidence="2">Uncharacterized protein</fullName>
    </submittedName>
</protein>
<sequence length="129" mass="14575">MINVQPRIVDEQMVTFTVGRRIDSTWYMTKLQKRKTQTSKIPMEKVKQKVPQKEKHINVQKPTMSDKSSESNKVATEHHTSPTSGHKVTDDGNMGSNGRGGQWFKDGIEHANYVENVNSGVKHGNGRMP</sequence>
<name>A0AAV2E4T4_9ROSI</name>